<evidence type="ECO:0000256" key="1">
    <source>
        <dbReference type="ARBA" id="ARBA00022679"/>
    </source>
</evidence>
<protein>
    <submittedName>
        <fullName evidence="5">GNAT family N-acetyltransferase</fullName>
        <ecNumber evidence="5">2.3.1.-</ecNumber>
    </submittedName>
</protein>
<name>A0ABV6R7L8_9MICO</name>
<dbReference type="Proteomes" id="UP001589793">
    <property type="component" value="Unassembled WGS sequence"/>
</dbReference>
<dbReference type="PANTHER" id="PTHR43800">
    <property type="entry name" value="PEPTIDYL-LYSINE N-ACETYLTRANSFERASE YJAB"/>
    <property type="match status" value="1"/>
</dbReference>
<evidence type="ECO:0000313" key="5">
    <source>
        <dbReference type="EMBL" id="MFC0672981.1"/>
    </source>
</evidence>
<dbReference type="EC" id="2.3.1.-" evidence="5"/>
<evidence type="ECO:0000256" key="3">
    <source>
        <dbReference type="SAM" id="MobiDB-lite"/>
    </source>
</evidence>
<comment type="caution">
    <text evidence="5">The sequence shown here is derived from an EMBL/GenBank/DDBJ whole genome shotgun (WGS) entry which is preliminary data.</text>
</comment>
<dbReference type="PROSITE" id="PS51186">
    <property type="entry name" value="GNAT"/>
    <property type="match status" value="1"/>
</dbReference>
<reference evidence="5 6" key="1">
    <citation type="submission" date="2024-09" db="EMBL/GenBank/DDBJ databases">
        <authorList>
            <person name="Sun Q."/>
            <person name="Mori K."/>
        </authorList>
    </citation>
    <scope>NUCLEOTIDE SEQUENCE [LARGE SCALE GENOMIC DNA]</scope>
    <source>
        <strain evidence="5 6">CICC 10874</strain>
    </source>
</reference>
<feature type="region of interest" description="Disordered" evidence="3">
    <location>
        <begin position="133"/>
        <end position="154"/>
    </location>
</feature>
<gene>
    <name evidence="5" type="ORF">ACFFF6_03305</name>
</gene>
<feature type="domain" description="N-acetyltransferase" evidence="4">
    <location>
        <begin position="14"/>
        <end position="148"/>
    </location>
</feature>
<dbReference type="PANTHER" id="PTHR43800:SF1">
    <property type="entry name" value="PEPTIDYL-LYSINE N-ACETYLTRANSFERASE YJAB"/>
    <property type="match status" value="1"/>
</dbReference>
<proteinExistence type="predicted"/>
<dbReference type="RefSeq" id="WP_376978191.1">
    <property type="nucleotide sequence ID" value="NZ_JBHLSV010000003.1"/>
</dbReference>
<dbReference type="SUPFAM" id="SSF55729">
    <property type="entry name" value="Acyl-CoA N-acyltransferases (Nat)"/>
    <property type="match status" value="1"/>
</dbReference>
<keyword evidence="1 5" id="KW-0808">Transferase</keyword>
<accession>A0ABV6R7L8</accession>
<dbReference type="GO" id="GO:0016746">
    <property type="term" value="F:acyltransferase activity"/>
    <property type="evidence" value="ECO:0007669"/>
    <property type="project" value="UniProtKB-KW"/>
</dbReference>
<dbReference type="InterPro" id="IPR016181">
    <property type="entry name" value="Acyl_CoA_acyltransferase"/>
</dbReference>
<organism evidence="5 6">
    <name type="scientific">Brachybacterium hainanense</name>
    <dbReference type="NCBI Taxonomy" id="1541174"/>
    <lineage>
        <taxon>Bacteria</taxon>
        <taxon>Bacillati</taxon>
        <taxon>Actinomycetota</taxon>
        <taxon>Actinomycetes</taxon>
        <taxon>Micrococcales</taxon>
        <taxon>Dermabacteraceae</taxon>
        <taxon>Brachybacterium</taxon>
    </lineage>
</organism>
<sequence>MTDPDLRIRADRGPAEHPVLVAIWASAVEATHAFLDPEDREQIRARLMPQYFPQVRLLVAERGGRPVGFAGIAGTGLEMLFVHADEHRRGIGGALLARAIAEHDIRTVDVNEQNPQATRFYAARGFEVVGRSPEDEAGRPYPILHLRRNPGAKP</sequence>
<keyword evidence="6" id="KW-1185">Reference proteome</keyword>
<dbReference type="EMBL" id="JBHLSV010000003">
    <property type="protein sequence ID" value="MFC0672981.1"/>
    <property type="molecule type" value="Genomic_DNA"/>
</dbReference>
<evidence type="ECO:0000256" key="2">
    <source>
        <dbReference type="ARBA" id="ARBA00023315"/>
    </source>
</evidence>
<evidence type="ECO:0000313" key="6">
    <source>
        <dbReference type="Proteomes" id="UP001589793"/>
    </source>
</evidence>
<evidence type="ECO:0000259" key="4">
    <source>
        <dbReference type="PROSITE" id="PS51186"/>
    </source>
</evidence>
<dbReference type="Gene3D" id="3.40.630.30">
    <property type="match status" value="1"/>
</dbReference>
<dbReference type="InterPro" id="IPR000182">
    <property type="entry name" value="GNAT_dom"/>
</dbReference>
<dbReference type="Pfam" id="PF13673">
    <property type="entry name" value="Acetyltransf_10"/>
    <property type="match status" value="1"/>
</dbReference>
<feature type="compositionally biased region" description="Basic residues" evidence="3">
    <location>
        <begin position="145"/>
        <end position="154"/>
    </location>
</feature>
<keyword evidence="2 5" id="KW-0012">Acyltransferase</keyword>
<dbReference type="CDD" id="cd04301">
    <property type="entry name" value="NAT_SF"/>
    <property type="match status" value="1"/>
</dbReference>